<dbReference type="GO" id="GO:0017001">
    <property type="term" value="P:antibiotic catabolic process"/>
    <property type="evidence" value="ECO:0007669"/>
    <property type="project" value="UniProtKB-ARBA"/>
</dbReference>
<keyword evidence="9" id="KW-0574">Periplasm</keyword>
<evidence type="ECO:0000256" key="11">
    <source>
        <dbReference type="ARBA" id="ARBA00022833"/>
    </source>
</evidence>
<evidence type="ECO:0000256" key="9">
    <source>
        <dbReference type="ARBA" id="ARBA00022764"/>
    </source>
</evidence>
<reference evidence="15 16" key="1">
    <citation type="submission" date="2019-02" db="EMBL/GenBank/DDBJ databases">
        <title>Bacterial novel species Emticicia sp. 17J42-9 isolated from soil.</title>
        <authorList>
            <person name="Jung H.-Y."/>
        </authorList>
    </citation>
    <scope>NUCLEOTIDE SEQUENCE [LARGE SCALE GENOMIC DNA]</scope>
    <source>
        <strain evidence="15 16">17J42-9</strain>
    </source>
</reference>
<organism evidence="15 16">
    <name type="scientific">Emticicia agri</name>
    <dbReference type="NCBI Taxonomy" id="2492393"/>
    <lineage>
        <taxon>Bacteria</taxon>
        <taxon>Pseudomonadati</taxon>
        <taxon>Bacteroidota</taxon>
        <taxon>Cytophagia</taxon>
        <taxon>Cytophagales</taxon>
        <taxon>Leadbetterellaceae</taxon>
        <taxon>Emticicia</taxon>
    </lineage>
</organism>
<evidence type="ECO:0000256" key="4">
    <source>
        <dbReference type="ARBA" id="ARBA00005250"/>
    </source>
</evidence>
<evidence type="ECO:0000256" key="2">
    <source>
        <dbReference type="ARBA" id="ARBA00001947"/>
    </source>
</evidence>
<dbReference type="Proteomes" id="UP000293162">
    <property type="component" value="Unassembled WGS sequence"/>
</dbReference>
<evidence type="ECO:0000313" key="16">
    <source>
        <dbReference type="Proteomes" id="UP000293162"/>
    </source>
</evidence>
<evidence type="ECO:0000256" key="1">
    <source>
        <dbReference type="ARBA" id="ARBA00001526"/>
    </source>
</evidence>
<evidence type="ECO:0000256" key="8">
    <source>
        <dbReference type="ARBA" id="ARBA00022729"/>
    </source>
</evidence>
<dbReference type="SUPFAM" id="SSF56281">
    <property type="entry name" value="Metallo-hydrolase/oxidoreductase"/>
    <property type="match status" value="1"/>
</dbReference>
<keyword evidence="11" id="KW-0862">Zinc</keyword>
<evidence type="ECO:0000256" key="6">
    <source>
        <dbReference type="ARBA" id="ARBA00012865"/>
    </source>
</evidence>
<name>A0A4V1ZDJ0_9BACT</name>
<protein>
    <recommendedName>
        <fullName evidence="6">beta-lactamase</fullName>
        <ecNumber evidence="6">3.5.2.6</ecNumber>
    </recommendedName>
</protein>
<accession>A0A4V1ZDJ0</accession>
<evidence type="ECO:0000256" key="5">
    <source>
        <dbReference type="ARBA" id="ARBA00011245"/>
    </source>
</evidence>
<evidence type="ECO:0000259" key="14">
    <source>
        <dbReference type="SMART" id="SM00849"/>
    </source>
</evidence>
<proteinExistence type="inferred from homology"/>
<keyword evidence="10" id="KW-0378">Hydrolase</keyword>
<keyword evidence="8 13" id="KW-0732">Signal</keyword>
<dbReference type="InterPro" id="IPR036866">
    <property type="entry name" value="RibonucZ/Hydroxyglut_hydro"/>
</dbReference>
<evidence type="ECO:0000313" key="15">
    <source>
        <dbReference type="EMBL" id="RYU96330.1"/>
    </source>
</evidence>
<keyword evidence="7" id="KW-0479">Metal-binding</keyword>
<dbReference type="Gene3D" id="3.60.15.10">
    <property type="entry name" value="Ribonuclease Z/Hydroxyacylglutathione hydrolase-like"/>
    <property type="match status" value="1"/>
</dbReference>
<dbReference type="EC" id="3.5.2.6" evidence="6"/>
<evidence type="ECO:0000256" key="12">
    <source>
        <dbReference type="ARBA" id="ARBA00023251"/>
    </source>
</evidence>
<keyword evidence="16" id="KW-1185">Reference proteome</keyword>
<dbReference type="AlphaFoldDB" id="A0A4V1ZDJ0"/>
<dbReference type="RefSeq" id="WP_130020311.1">
    <property type="nucleotide sequence ID" value="NZ_SEWF01000008.1"/>
</dbReference>
<evidence type="ECO:0000256" key="3">
    <source>
        <dbReference type="ARBA" id="ARBA00004418"/>
    </source>
</evidence>
<dbReference type="OrthoDB" id="9769598at2"/>
<feature type="signal peptide" evidence="13">
    <location>
        <begin position="1"/>
        <end position="21"/>
    </location>
</feature>
<comment type="cofactor">
    <cofactor evidence="2">
        <name>Zn(2+)</name>
        <dbReference type="ChEBI" id="CHEBI:29105"/>
    </cofactor>
</comment>
<sequence>MKTTKLLILFSVFLVNITSLAQTKRLDIKHLTGNFYVYITYNDYKGTLYPANSMYVVTKDGVVMIDTPWDENQMLPLLDSIEKRHNKKVVMSISTHFHADRTAGLNILRAKGIKTYSSVHTYELCKKFKEQEAEYHFTKDTTFQVGEYNFKTYYPGEGHAPDNIMVCFEKDKVLYGGCFIKSTEATDVGNLSDANPIAWEKSLARSIRKYPTPKYVIPGHLSWGSNKTMQYTLELVKKYNRTKK</sequence>
<evidence type="ECO:0000256" key="10">
    <source>
        <dbReference type="ARBA" id="ARBA00022801"/>
    </source>
</evidence>
<dbReference type="SMART" id="SM00849">
    <property type="entry name" value="Lactamase_B"/>
    <property type="match status" value="1"/>
</dbReference>
<comment type="subcellular location">
    <subcellularLocation>
        <location evidence="3">Periplasm</location>
    </subcellularLocation>
</comment>
<comment type="similarity">
    <text evidence="4">Belongs to the metallo-beta-lactamase superfamily. Class-B beta-lactamase family.</text>
</comment>
<dbReference type="EMBL" id="SEWF01000008">
    <property type="protein sequence ID" value="RYU96330.1"/>
    <property type="molecule type" value="Genomic_DNA"/>
</dbReference>
<dbReference type="Pfam" id="PF00753">
    <property type="entry name" value="Lactamase_B"/>
    <property type="match status" value="1"/>
</dbReference>
<gene>
    <name evidence="15" type="primary">bla</name>
    <name evidence="15" type="ORF">EWM59_07405</name>
</gene>
<comment type="subunit">
    <text evidence="5">Monomer.</text>
</comment>
<evidence type="ECO:0000256" key="7">
    <source>
        <dbReference type="ARBA" id="ARBA00022723"/>
    </source>
</evidence>
<feature type="domain" description="Metallo-beta-lactamase" evidence="14">
    <location>
        <begin position="50"/>
        <end position="220"/>
    </location>
</feature>
<dbReference type="NCBIfam" id="NF033088">
    <property type="entry name" value="bla_subclass_B1"/>
    <property type="match status" value="1"/>
</dbReference>
<keyword evidence="12" id="KW-0046">Antibiotic resistance</keyword>
<feature type="chain" id="PRO_5020860948" description="beta-lactamase" evidence="13">
    <location>
        <begin position="22"/>
        <end position="244"/>
    </location>
</feature>
<dbReference type="PANTHER" id="PTHR42951">
    <property type="entry name" value="METALLO-BETA-LACTAMASE DOMAIN-CONTAINING"/>
    <property type="match status" value="1"/>
</dbReference>
<comment type="catalytic activity">
    <reaction evidence="1">
        <text>a beta-lactam + H2O = a substituted beta-amino acid</text>
        <dbReference type="Rhea" id="RHEA:20401"/>
        <dbReference type="ChEBI" id="CHEBI:15377"/>
        <dbReference type="ChEBI" id="CHEBI:35627"/>
        <dbReference type="ChEBI" id="CHEBI:140347"/>
        <dbReference type="EC" id="3.5.2.6"/>
    </reaction>
</comment>
<dbReference type="InterPro" id="IPR058199">
    <property type="entry name" value="BlaB//VIM/IMP-1"/>
</dbReference>
<dbReference type="InterPro" id="IPR050855">
    <property type="entry name" value="NDM-1-like"/>
</dbReference>
<dbReference type="NCBIfam" id="NF012229">
    <property type="entry name" value="bla_class_B_core"/>
    <property type="match status" value="1"/>
</dbReference>
<dbReference type="PANTHER" id="PTHR42951:SF4">
    <property type="entry name" value="ACYL-COENZYME A THIOESTERASE MBLAC2"/>
    <property type="match status" value="1"/>
</dbReference>
<evidence type="ECO:0000256" key="13">
    <source>
        <dbReference type="SAM" id="SignalP"/>
    </source>
</evidence>
<dbReference type="NCBIfam" id="NF012146">
    <property type="entry name" value="blaB-IND-MUS"/>
    <property type="match status" value="1"/>
</dbReference>
<dbReference type="InterPro" id="IPR001279">
    <property type="entry name" value="Metallo-B-lactamas"/>
</dbReference>
<comment type="caution">
    <text evidence="15">The sequence shown here is derived from an EMBL/GenBank/DDBJ whole genome shotgun (WGS) entry which is preliminary data.</text>
</comment>